<dbReference type="InterPro" id="IPR056861">
    <property type="entry name" value="HMCN1-like_VWA"/>
</dbReference>
<evidence type="ECO:0000259" key="8">
    <source>
        <dbReference type="PROSITE" id="PS50234"/>
    </source>
</evidence>
<dbReference type="PROSITE" id="PS50041">
    <property type="entry name" value="C_TYPE_LECTIN_2"/>
    <property type="match status" value="1"/>
</dbReference>
<feature type="signal peptide" evidence="5">
    <location>
        <begin position="1"/>
        <end position="21"/>
    </location>
</feature>
<evidence type="ECO:0000259" key="7">
    <source>
        <dbReference type="PROSITE" id="PS50041"/>
    </source>
</evidence>
<feature type="disulfide bond" evidence="4">
    <location>
        <begin position="1453"/>
        <end position="1462"/>
    </location>
</feature>
<dbReference type="Pfam" id="PF24415">
    <property type="entry name" value="Ig_Irg-7"/>
    <property type="match status" value="2"/>
</dbReference>
<dbReference type="SMART" id="SM00034">
    <property type="entry name" value="CLECT"/>
    <property type="match status" value="1"/>
</dbReference>
<feature type="disulfide bond" evidence="4">
    <location>
        <begin position="818"/>
        <end position="827"/>
    </location>
</feature>
<organism evidence="9 10">
    <name type="scientific">Steinernema glaseri</name>
    <dbReference type="NCBI Taxonomy" id="37863"/>
    <lineage>
        <taxon>Eukaryota</taxon>
        <taxon>Metazoa</taxon>
        <taxon>Ecdysozoa</taxon>
        <taxon>Nematoda</taxon>
        <taxon>Chromadorea</taxon>
        <taxon>Rhabditida</taxon>
        <taxon>Tylenchina</taxon>
        <taxon>Panagrolaimomorpha</taxon>
        <taxon>Strongyloidoidea</taxon>
        <taxon>Steinernematidae</taxon>
        <taxon>Steinernema</taxon>
    </lineage>
</organism>
<dbReference type="InterPro" id="IPR000742">
    <property type="entry name" value="EGF"/>
</dbReference>
<comment type="subcellular location">
    <subcellularLocation>
        <location evidence="1">Secreted</location>
    </subcellularLocation>
</comment>
<feature type="domain" description="EGF-like" evidence="6">
    <location>
        <begin position="1423"/>
        <end position="1463"/>
    </location>
</feature>
<dbReference type="SUPFAM" id="SSF56436">
    <property type="entry name" value="C-type lectin-like"/>
    <property type="match status" value="1"/>
</dbReference>
<feature type="disulfide bond" evidence="4">
    <location>
        <begin position="367"/>
        <end position="376"/>
    </location>
</feature>
<evidence type="ECO:0000313" key="10">
    <source>
        <dbReference type="WBParaSite" id="L893_g26773.t1"/>
    </source>
</evidence>
<keyword evidence="4" id="KW-1015">Disulfide bond</keyword>
<sequence length="2128" mass="232828">MRTSPLSSAIFLALCVVSTLAYSFANEAGHEKYNLPEYTVHNVSRRAPVEEHIRVRRALYSSAGAQMTCDPAWTGLYCENPICYDQVKSPAPPTGLQPIDLVYLPSGCSNEVNFPVEEGVRELRITVATNIGKPALTLTNHLGAIVPDDASTSVPTQGVFIFEKPISGAYRIDIDMGGLETEFCHVEIDVVESELGVAVRSGFIWEPHTDYTEETLTSGHPMYLAVHAFNLSSPGAPAAVRVRKHKETRYSYTQLLTRRYECGFEYYAGLVDCEADNEYIATVDGTDHYGYKFRRSKKFACLKPKPTTPAPATTPAPLQKCFNGGSILNAGTTNSVCFCPELFTGRQCEQAACMNGGTPQGQLECQCPPEFSGPNCQYVNCPKKSFNFDTNDRTLVVVVRKTQSMAPYIQKIAETLQYVNDKMIGEDGQSVYRGFALITFANDQVESNRFANIGQLINTLTNTTLVAATGSNCSDSISKAIAEAFEVPFVFNKSPIHVFTDVVADDKDDYYEVVTKNTIKKFPIYFFVPQGGACNADPMSPGARTMDMIARHSGGLVYTPTPSNFVNIAESVIRSSSNHAATLLINDYRRCKTTSYNTFIVDPSIQYVMILATGKNLSISLSDPTGATIVPTPYIADGNNYVWEVEGRLFGEYLMTLKSAQDTAPCGFRVIGMSTHELFFGISTGLANDYAMTDPIYQLPNHMVAHFNGIDESKVDQFRLFAEISITTTDAEGYSVPIYYSSGVYRSGCDYKLYFGPFTCTTAEQLLYITVYADDPSGATVQRTAVGICAHKPLQPVPPSGCQNGGVINPFKNDTCICTPNYSGPHCENIVCQNGGNAVYGRCDCPQGVTGRFCELLQCTQTTEGVSFDSEHRSLTFILSTRSSMQSTLNDIANKVGDLVRDLQSASTSFITQYTLITVNQTDVTEIRTTADPKGFADSVKYVAANLAQQATPETSCTVRLEQGISMAVNKSLPSSYIFVFADSDDVSDGGLDYIYALTAAIEQQTSVYLTTSQSTVCTNNGTGPFGDRFTEFIEYTAGDILYTTNAGKILDFIPALHNSGLAGAYEGDEDDCADPKGIDFFVPVDGWTQSLFLFAHGDNVQMTVTLPSGAPADPTDYKNTIVAGSQTAITEFIIPCDDEWTEMKGRYCFQYDPFTNNTYADASARCHRFGGSLVDIFSQDKETQIENGVSGMESWIGLQRINGIWEWDVPSGVSQVELSENSYTNWDANEPSAPGSGKDCVVIKKDSNNALKWFTEDCTKSVYSVCQKHRYGQTMMPSDPTKNRLPAGVWTVNMKTASGGCRLLSRVQSYIQVYYGITTDGVHSDKALRYGNIKSKSNRYIATATGLTAGNSDFNPNGVDGRLNYGFMYKSGAMFSPVTFQLRASCAYKSVSQDFACPDYFTGNKYMEKYPVKFSGIDQFGNLFERWSTAVCVIRQSTCQNGGVENDGKCVCQPGFTGPNCEYNICLNNGEQSANGCTCPPEFTGPSCEFPICDQKSASNFYNDGRTLAIVLETTFKTTPAIITLQRKLKKIIDDLQSGPTAKWFNNYILYPFDSFSDKERWYKPVVATTSDDLVKAIKTIPLYECPDNQLCETGNNCPRPILTALNETLNHPQFTSPNSVVFVITRSSAEDAALYYTIEPVIQKSRAQINFILPDVASPCNTGFETIGANALFRVAQVSGGNVFLMTSGEMVNTFLPNYLPSLYKSATLNSGYADRGCESLEFFFQIDSGTTEFTVDFYGQQPSVVLYTPNGQQIPSKPSLITSGGNYLGVYKIGESADMTPGIYRIQMKSAGDRCALNVRGRSDIEIYAGFTQVNDAVNGATQDDAHFAPVQGAGKKNVALFHADGFGEPGAMLYYAQIISFRRGLEFTTPLVKRQGCTYQYVSTMSFDCPQPTFFMMVHGIDAKGHHFERLFLTHCLDTRAPALPGPPSCVLAETKNDFVFVVDSSSELNQAAFQDIKKLIVNTMASYQVASGNSQVAALTVSNDVHPSFNYADTASGNLADLVNNKIVYDGSAGQALNNGLNYIKNTISVNNRQGVRHVVVYITSNANFTAGDPVETAKVLKRAGVSGFITIGYNIPVWDTSLELVAGPRCTFTTSSSSDLAKYGQNFIQSNSCRERPICGEA</sequence>
<feature type="chain" id="PRO_5009313573" evidence="5">
    <location>
        <begin position="22"/>
        <end position="2128"/>
    </location>
</feature>
<dbReference type="InterPro" id="IPR016186">
    <property type="entry name" value="C-type_lectin-like/link_sf"/>
</dbReference>
<dbReference type="CDD" id="cd01450">
    <property type="entry name" value="vWFA_subfamily_ECM"/>
    <property type="match status" value="1"/>
</dbReference>
<feature type="domain" description="VWFA" evidence="8">
    <location>
        <begin position="1942"/>
        <end position="2113"/>
    </location>
</feature>
<dbReference type="PANTHER" id="PTHR47324">
    <property type="entry name" value="PROTEIN IRG-7-RELATED"/>
    <property type="match status" value="1"/>
</dbReference>
<dbReference type="PROSITE" id="PS00022">
    <property type="entry name" value="EGF_1"/>
    <property type="match status" value="3"/>
</dbReference>
<dbReference type="PROSITE" id="PS50234">
    <property type="entry name" value="VWFA"/>
    <property type="match status" value="1"/>
</dbReference>
<evidence type="ECO:0000256" key="3">
    <source>
        <dbReference type="ARBA" id="ARBA00022729"/>
    </source>
</evidence>
<dbReference type="Gene3D" id="3.40.50.410">
    <property type="entry name" value="von Willebrand factor, type A domain"/>
    <property type="match status" value="1"/>
</dbReference>
<dbReference type="InterPro" id="IPR053295">
    <property type="entry name" value="Innate_immunity_reg"/>
</dbReference>
<dbReference type="CDD" id="cd00054">
    <property type="entry name" value="EGF_CA"/>
    <property type="match status" value="1"/>
</dbReference>
<dbReference type="InterPro" id="IPR036465">
    <property type="entry name" value="vWFA_dom_sf"/>
</dbReference>
<dbReference type="Pfam" id="PF00059">
    <property type="entry name" value="Lectin_C"/>
    <property type="match status" value="1"/>
</dbReference>
<keyword evidence="4" id="KW-0245">EGF-like domain</keyword>
<dbReference type="SMART" id="SM00604">
    <property type="entry name" value="MD"/>
    <property type="match status" value="3"/>
</dbReference>
<name>A0A1I7ZJD0_9BILA</name>
<dbReference type="PROSITE" id="PS01186">
    <property type="entry name" value="EGF_2"/>
    <property type="match status" value="1"/>
</dbReference>
<protein>
    <submittedName>
        <fullName evidence="10">EGF-like domain-containing protein</fullName>
    </submittedName>
</protein>
<dbReference type="SUPFAM" id="SSF53300">
    <property type="entry name" value="vWA-like"/>
    <property type="match status" value="2"/>
</dbReference>
<dbReference type="CDD" id="cd00037">
    <property type="entry name" value="CLECT"/>
    <property type="match status" value="1"/>
</dbReference>
<dbReference type="Gene3D" id="2.10.25.10">
    <property type="entry name" value="Laminin"/>
    <property type="match status" value="3"/>
</dbReference>
<dbReference type="SMART" id="SM00327">
    <property type="entry name" value="VWA"/>
    <property type="match status" value="1"/>
</dbReference>
<evidence type="ECO:0000256" key="1">
    <source>
        <dbReference type="ARBA" id="ARBA00004613"/>
    </source>
</evidence>
<comment type="caution">
    <text evidence="4">Lacks conserved residue(s) required for the propagation of feature annotation.</text>
</comment>
<evidence type="ECO:0000256" key="2">
    <source>
        <dbReference type="ARBA" id="ARBA00022525"/>
    </source>
</evidence>
<dbReference type="InterPro" id="IPR006582">
    <property type="entry name" value="MD_domain"/>
</dbReference>
<keyword evidence="9" id="KW-1185">Reference proteome</keyword>
<keyword evidence="3 5" id="KW-0732">Signal</keyword>
<dbReference type="Proteomes" id="UP000095287">
    <property type="component" value="Unplaced"/>
</dbReference>
<keyword evidence="2" id="KW-0964">Secreted</keyword>
<dbReference type="PROSITE" id="PS50026">
    <property type="entry name" value="EGF_3"/>
    <property type="match status" value="3"/>
</dbReference>
<feature type="domain" description="EGF-like" evidence="6">
    <location>
        <begin position="344"/>
        <end position="377"/>
    </location>
</feature>
<dbReference type="WBParaSite" id="L893_g26773.t1">
    <property type="protein sequence ID" value="L893_g26773.t1"/>
    <property type="gene ID" value="L893_g26773"/>
</dbReference>
<dbReference type="InterPro" id="IPR016187">
    <property type="entry name" value="CTDL_fold"/>
</dbReference>
<dbReference type="PANTHER" id="PTHR47324:SF2">
    <property type="entry name" value="EGF-LIKE DOMAIN-CONTAINING PROTEIN-RELATED"/>
    <property type="match status" value="1"/>
</dbReference>
<evidence type="ECO:0000256" key="4">
    <source>
        <dbReference type="PROSITE-ProRule" id="PRU00076"/>
    </source>
</evidence>
<dbReference type="Pfam" id="PF00092">
    <property type="entry name" value="VWA"/>
    <property type="match status" value="1"/>
</dbReference>
<dbReference type="Gene3D" id="3.10.100.10">
    <property type="entry name" value="Mannose-Binding Protein A, subunit A"/>
    <property type="match status" value="1"/>
</dbReference>
<dbReference type="Pfam" id="PF25106">
    <property type="entry name" value="VWA_4"/>
    <property type="match status" value="2"/>
</dbReference>
<evidence type="ECO:0000256" key="5">
    <source>
        <dbReference type="SAM" id="SignalP"/>
    </source>
</evidence>
<accession>A0A1I7ZJD0</accession>
<feature type="domain" description="C-type lectin" evidence="7">
    <location>
        <begin position="1145"/>
        <end position="1268"/>
    </location>
</feature>
<dbReference type="Pfam" id="PF23623">
    <property type="entry name" value="GBD_IRG7_N"/>
    <property type="match status" value="1"/>
</dbReference>
<feature type="domain" description="EGF-like" evidence="6">
    <location>
        <begin position="793"/>
        <end position="828"/>
    </location>
</feature>
<dbReference type="InterPro" id="IPR001304">
    <property type="entry name" value="C-type_lectin-like"/>
</dbReference>
<evidence type="ECO:0000313" key="9">
    <source>
        <dbReference type="Proteomes" id="UP000095287"/>
    </source>
</evidence>
<dbReference type="SMART" id="SM00181">
    <property type="entry name" value="EGF"/>
    <property type="match status" value="3"/>
</dbReference>
<reference evidence="10" key="1">
    <citation type="submission" date="2016-11" db="UniProtKB">
        <authorList>
            <consortium name="WormBaseParasite"/>
        </authorList>
    </citation>
    <scope>IDENTIFICATION</scope>
</reference>
<dbReference type="InterPro" id="IPR002035">
    <property type="entry name" value="VWF_A"/>
</dbReference>
<dbReference type="InterPro" id="IPR057085">
    <property type="entry name" value="Ig_Irg-7"/>
</dbReference>
<dbReference type="InterPro" id="IPR057086">
    <property type="entry name" value="GBD_Irg-7_N"/>
</dbReference>
<evidence type="ECO:0000259" key="6">
    <source>
        <dbReference type="PROSITE" id="PS50026"/>
    </source>
</evidence>
<proteinExistence type="predicted"/>